<comment type="caution">
    <text evidence="17">The sequence shown here is derived from an EMBL/GenBank/DDBJ whole genome shotgun (WGS) entry which is preliminary data.</text>
</comment>
<keyword evidence="8" id="KW-0175">Coiled coil</keyword>
<dbReference type="Gene3D" id="1.10.418.70">
    <property type="entry name" value="Intraflagellar transport protein 81, N-terminal domain"/>
    <property type="match status" value="1"/>
</dbReference>
<keyword evidence="3" id="KW-0597">Phosphoprotein</keyword>
<dbReference type="GO" id="GO:0036064">
    <property type="term" value="C:ciliary basal body"/>
    <property type="evidence" value="ECO:0007669"/>
    <property type="project" value="TreeGrafter"/>
</dbReference>
<evidence type="ECO:0000256" key="8">
    <source>
        <dbReference type="ARBA" id="ARBA00023054"/>
    </source>
</evidence>
<evidence type="ECO:0000256" key="15">
    <source>
        <dbReference type="ARBA" id="ARBA00079903"/>
    </source>
</evidence>
<comment type="subcellular location">
    <subcellularLocation>
        <location evidence="1">Cytoplasm</location>
        <location evidence="1">Cytoskeleton</location>
        <location evidence="1">Cilium basal body</location>
    </subcellularLocation>
</comment>
<keyword evidence="5" id="KW-0970">Cilium biogenesis/degradation</keyword>
<evidence type="ECO:0000256" key="11">
    <source>
        <dbReference type="ARBA" id="ARBA00023273"/>
    </source>
</evidence>
<evidence type="ECO:0000256" key="6">
    <source>
        <dbReference type="ARBA" id="ARBA00022871"/>
    </source>
</evidence>
<evidence type="ECO:0000256" key="12">
    <source>
        <dbReference type="ARBA" id="ARBA00043983"/>
    </source>
</evidence>
<evidence type="ECO:0000256" key="14">
    <source>
        <dbReference type="ARBA" id="ARBA00073058"/>
    </source>
</evidence>
<dbReference type="GO" id="GO:0007283">
    <property type="term" value="P:spermatogenesis"/>
    <property type="evidence" value="ECO:0007669"/>
    <property type="project" value="UniProtKB-KW"/>
</dbReference>
<dbReference type="GO" id="GO:0042073">
    <property type="term" value="P:intraciliary transport"/>
    <property type="evidence" value="ECO:0007669"/>
    <property type="project" value="InterPro"/>
</dbReference>
<keyword evidence="11" id="KW-0966">Cell projection</keyword>
<dbReference type="OrthoDB" id="276029at2759"/>
<evidence type="ECO:0000256" key="13">
    <source>
        <dbReference type="ARBA" id="ARBA00055755"/>
    </source>
</evidence>
<keyword evidence="18" id="KW-1185">Reference proteome</keyword>
<dbReference type="AlphaFoldDB" id="A0A8K0JYR1"/>
<reference evidence="17" key="2">
    <citation type="submission" date="2017-10" db="EMBL/GenBank/DDBJ databases">
        <title>Ladona fulva Genome sequencing and assembly.</title>
        <authorList>
            <person name="Murali S."/>
            <person name="Richards S."/>
            <person name="Bandaranaike D."/>
            <person name="Bellair M."/>
            <person name="Blankenburg K."/>
            <person name="Chao H."/>
            <person name="Dinh H."/>
            <person name="Doddapaneni H."/>
            <person name="Dugan-Rocha S."/>
            <person name="Elkadiri S."/>
            <person name="Gnanaolivu R."/>
            <person name="Hernandez B."/>
            <person name="Skinner E."/>
            <person name="Javaid M."/>
            <person name="Lee S."/>
            <person name="Li M."/>
            <person name="Ming W."/>
            <person name="Munidasa M."/>
            <person name="Muniz J."/>
            <person name="Nguyen L."/>
            <person name="Hughes D."/>
            <person name="Osuji N."/>
            <person name="Pu L.-L."/>
            <person name="Puazo M."/>
            <person name="Qu C."/>
            <person name="Quiroz J."/>
            <person name="Raj R."/>
            <person name="Weissenberger G."/>
            <person name="Xin Y."/>
            <person name="Zou X."/>
            <person name="Han Y."/>
            <person name="Worley K."/>
            <person name="Muzny D."/>
            <person name="Gibbs R."/>
        </authorList>
    </citation>
    <scope>NUCLEOTIDE SEQUENCE</scope>
    <source>
        <strain evidence="17">Sampled in the wild</strain>
    </source>
</reference>
<evidence type="ECO:0000256" key="7">
    <source>
        <dbReference type="ARBA" id="ARBA00022990"/>
    </source>
</evidence>
<dbReference type="FunFam" id="1.10.418.70:FF:000001">
    <property type="entry name" value="Intraflagellar transport protein 81 homolog"/>
    <property type="match status" value="1"/>
</dbReference>
<keyword evidence="2" id="KW-0963">Cytoplasm</keyword>
<keyword evidence="7" id="KW-0007">Acetylation</keyword>
<evidence type="ECO:0000256" key="9">
    <source>
        <dbReference type="ARBA" id="ARBA00023069"/>
    </source>
</evidence>
<dbReference type="GO" id="GO:0030992">
    <property type="term" value="C:intraciliary transport particle B"/>
    <property type="evidence" value="ECO:0007669"/>
    <property type="project" value="InterPro"/>
</dbReference>
<dbReference type="PANTHER" id="PTHR15614:SF2">
    <property type="entry name" value="INTRAFLAGELLAR TRANSPORT PROTEIN 81 HOMOLOG"/>
    <property type="match status" value="1"/>
</dbReference>
<keyword evidence="9" id="KW-0969">Cilium</keyword>
<accession>A0A8K0JYR1</accession>
<dbReference type="EMBL" id="KZ308225">
    <property type="protein sequence ID" value="KAG8225121.1"/>
    <property type="molecule type" value="Genomic_DNA"/>
</dbReference>
<dbReference type="InterPro" id="IPR041146">
    <property type="entry name" value="IFT81_CH"/>
</dbReference>
<dbReference type="GO" id="GO:0060271">
    <property type="term" value="P:cilium assembly"/>
    <property type="evidence" value="ECO:0007669"/>
    <property type="project" value="InterPro"/>
</dbReference>
<evidence type="ECO:0000259" key="16">
    <source>
        <dbReference type="Pfam" id="PF18383"/>
    </source>
</evidence>
<reference evidence="17" key="1">
    <citation type="submission" date="2013-04" db="EMBL/GenBank/DDBJ databases">
        <authorList>
            <person name="Qu J."/>
            <person name="Murali S.C."/>
            <person name="Bandaranaike D."/>
            <person name="Bellair M."/>
            <person name="Blankenburg K."/>
            <person name="Chao H."/>
            <person name="Dinh H."/>
            <person name="Doddapaneni H."/>
            <person name="Downs B."/>
            <person name="Dugan-Rocha S."/>
            <person name="Elkadiri S."/>
            <person name="Gnanaolivu R.D."/>
            <person name="Hernandez B."/>
            <person name="Javaid M."/>
            <person name="Jayaseelan J.C."/>
            <person name="Lee S."/>
            <person name="Li M."/>
            <person name="Ming W."/>
            <person name="Munidasa M."/>
            <person name="Muniz J."/>
            <person name="Nguyen L."/>
            <person name="Ongeri F."/>
            <person name="Osuji N."/>
            <person name="Pu L.-L."/>
            <person name="Puazo M."/>
            <person name="Qu C."/>
            <person name="Quiroz J."/>
            <person name="Raj R."/>
            <person name="Weissenberger G."/>
            <person name="Xin Y."/>
            <person name="Zou X."/>
            <person name="Han Y."/>
            <person name="Richards S."/>
            <person name="Worley K."/>
            <person name="Muzny D."/>
            <person name="Gibbs R."/>
        </authorList>
    </citation>
    <scope>NUCLEOTIDE SEQUENCE</scope>
    <source>
        <strain evidence="17">Sampled in the wild</strain>
    </source>
</reference>
<name>A0A8K0JYR1_LADFU</name>
<evidence type="ECO:0000313" key="18">
    <source>
        <dbReference type="Proteomes" id="UP000792457"/>
    </source>
</evidence>
<sequence length="332" mass="38759">MGDQLKFIVTELKKPPWEKNYSVISFDSLSSEQLLQVLTDVLGEIDVKNKVDIREEDPERMAVRFLSMLRGLKYRPPDVLAQNFRRRLIEGDKIVVHSVLQWILERPLGELKRRAYLAKYLVRVEIPPEALADAEVDALNKQVLYLNHAAVGFFDEAKRSLMSTDEGFSDTPPEGEALREYITSQNARSAFCKQKRAQLAALIAEVGVLVRTQEVLLAMEEDLNGNLVILGIIIFHVFDWTELRQMREKYQDLKVSYDKKKRLHDSLTAGIESEVSKVEQWNRRLGEEVRRRKTWKEKEGDREVRRRETKGVRWRETGELEDQRRIRRPGEN</sequence>
<evidence type="ECO:0000256" key="4">
    <source>
        <dbReference type="ARBA" id="ARBA00022782"/>
    </source>
</evidence>
<dbReference type="InterPro" id="IPR043016">
    <property type="entry name" value="IFT81_N_sf"/>
</dbReference>
<keyword evidence="4" id="KW-0221">Differentiation</keyword>
<comment type="function">
    <text evidence="13">Component of the intraflagellar transport (IFT) complex B: together with IFT74, forms a tubulin-binding module that specifically mediates transport of tubulin within the cilium. Binds tubulin via its CH (calponin-homology)-like region. Required for ciliogenesis. Required for proper regulation of SHH signaling. Plays an important role during spermatogenesis by modulating the assembly and elongation of the sperm flagella.</text>
</comment>
<organism evidence="17 18">
    <name type="scientific">Ladona fulva</name>
    <name type="common">Scarce chaser dragonfly</name>
    <name type="synonym">Libellula fulva</name>
    <dbReference type="NCBI Taxonomy" id="123851"/>
    <lineage>
        <taxon>Eukaryota</taxon>
        <taxon>Metazoa</taxon>
        <taxon>Ecdysozoa</taxon>
        <taxon>Arthropoda</taxon>
        <taxon>Hexapoda</taxon>
        <taxon>Insecta</taxon>
        <taxon>Pterygota</taxon>
        <taxon>Palaeoptera</taxon>
        <taxon>Odonata</taxon>
        <taxon>Epiprocta</taxon>
        <taxon>Anisoptera</taxon>
        <taxon>Libelluloidea</taxon>
        <taxon>Libellulidae</taxon>
        <taxon>Ladona</taxon>
    </lineage>
</organism>
<dbReference type="InterPro" id="IPR029600">
    <property type="entry name" value="IFT81"/>
</dbReference>
<feature type="domain" description="IFT81 calponin homology" evidence="16">
    <location>
        <begin position="3"/>
        <end position="125"/>
    </location>
</feature>
<proteinExistence type="inferred from homology"/>
<comment type="similarity">
    <text evidence="12">Belongs to the IFT81 family.</text>
</comment>
<dbReference type="Pfam" id="PF18383">
    <property type="entry name" value="IFT81_CH"/>
    <property type="match status" value="1"/>
</dbReference>
<gene>
    <name evidence="17" type="ORF">J437_LFUL006144</name>
</gene>
<evidence type="ECO:0000313" key="17">
    <source>
        <dbReference type="EMBL" id="KAG8225121.1"/>
    </source>
</evidence>
<keyword evidence="6" id="KW-0744">Spermatogenesis</keyword>
<dbReference type="GO" id="GO:0015631">
    <property type="term" value="F:tubulin binding"/>
    <property type="evidence" value="ECO:0007669"/>
    <property type="project" value="InterPro"/>
</dbReference>
<evidence type="ECO:0000256" key="10">
    <source>
        <dbReference type="ARBA" id="ARBA00023212"/>
    </source>
</evidence>
<evidence type="ECO:0000256" key="2">
    <source>
        <dbReference type="ARBA" id="ARBA00022490"/>
    </source>
</evidence>
<dbReference type="PANTHER" id="PTHR15614">
    <property type="entry name" value="INTRAFLAGELLAR TRANSPORT PROTEIN 81 HOMOLOG"/>
    <property type="match status" value="1"/>
</dbReference>
<evidence type="ECO:0000256" key="5">
    <source>
        <dbReference type="ARBA" id="ARBA00022794"/>
    </source>
</evidence>
<evidence type="ECO:0000256" key="3">
    <source>
        <dbReference type="ARBA" id="ARBA00022553"/>
    </source>
</evidence>
<keyword evidence="10" id="KW-0206">Cytoskeleton</keyword>
<dbReference type="Proteomes" id="UP000792457">
    <property type="component" value="Unassembled WGS sequence"/>
</dbReference>
<evidence type="ECO:0000256" key="1">
    <source>
        <dbReference type="ARBA" id="ARBA00004120"/>
    </source>
</evidence>
<dbReference type="GO" id="GO:0030154">
    <property type="term" value="P:cell differentiation"/>
    <property type="evidence" value="ECO:0007669"/>
    <property type="project" value="UniProtKB-KW"/>
</dbReference>
<protein>
    <recommendedName>
        <fullName evidence="14">Intraflagellar transport protein 81 homolog</fullName>
    </recommendedName>
    <alternativeName>
        <fullName evidence="15">Carnitine deficiency-associated protein expressed in ventricle 1</fullName>
    </alternativeName>
</protein>